<sequence length="188" mass="21419">MAKEIIKLVWAAFLFMLLVLYFKYHAVITPAQIAAFLQRNTNALILCYSLISVLRGLTLIPSTPFLLAGLILFPGARLLVFIITITSLFMSSSLIFFCSALLGFTDYFEKLHPDKINRIRTRLSRPSGSYFIFFWSFLPVTPTDLVCYVAGSLKIKYIHFIIPLMIGEIIICAIYSFINFTAYLSQLF</sequence>
<evidence type="ECO:0000259" key="2">
    <source>
        <dbReference type="Pfam" id="PF09335"/>
    </source>
</evidence>
<keyword evidence="1" id="KW-0472">Membrane</keyword>
<feature type="domain" description="VTT" evidence="2">
    <location>
        <begin position="60"/>
        <end position="178"/>
    </location>
</feature>
<dbReference type="EMBL" id="FQUQ01000001">
    <property type="protein sequence ID" value="SHE54665.1"/>
    <property type="molecule type" value="Genomic_DNA"/>
</dbReference>
<keyword evidence="4" id="KW-1185">Reference proteome</keyword>
<dbReference type="OrthoDB" id="7059021at2"/>
<reference evidence="4" key="1">
    <citation type="submission" date="2016-11" db="EMBL/GenBank/DDBJ databases">
        <authorList>
            <person name="Varghese N."/>
            <person name="Submissions S."/>
        </authorList>
    </citation>
    <scope>NUCLEOTIDE SEQUENCE [LARGE SCALE GENOMIC DNA]</scope>
    <source>
        <strain evidence="4">DSM 16990</strain>
    </source>
</reference>
<dbReference type="InterPro" id="IPR032816">
    <property type="entry name" value="VTT_dom"/>
</dbReference>
<accession>A0A1M4UD57</accession>
<proteinExistence type="predicted"/>
<name>A0A1M4UD57_9SPHI</name>
<feature type="transmembrane region" description="Helical" evidence="1">
    <location>
        <begin position="129"/>
        <end position="151"/>
    </location>
</feature>
<evidence type="ECO:0000313" key="3">
    <source>
        <dbReference type="EMBL" id="SHE54665.1"/>
    </source>
</evidence>
<feature type="transmembrane region" description="Helical" evidence="1">
    <location>
        <begin position="157"/>
        <end position="178"/>
    </location>
</feature>
<protein>
    <submittedName>
        <fullName evidence="3">Uncharacterized membrane protein YdjX, TVP38/TMEM64 family, SNARE-associated domain</fullName>
    </submittedName>
</protein>
<evidence type="ECO:0000313" key="4">
    <source>
        <dbReference type="Proteomes" id="UP000184287"/>
    </source>
</evidence>
<feature type="transmembrane region" description="Helical" evidence="1">
    <location>
        <begin position="6"/>
        <end position="24"/>
    </location>
</feature>
<organism evidence="3 4">
    <name type="scientific">Pedobacter caeni</name>
    <dbReference type="NCBI Taxonomy" id="288992"/>
    <lineage>
        <taxon>Bacteria</taxon>
        <taxon>Pseudomonadati</taxon>
        <taxon>Bacteroidota</taxon>
        <taxon>Sphingobacteriia</taxon>
        <taxon>Sphingobacteriales</taxon>
        <taxon>Sphingobacteriaceae</taxon>
        <taxon>Pedobacter</taxon>
    </lineage>
</organism>
<keyword evidence="1" id="KW-1133">Transmembrane helix</keyword>
<dbReference type="STRING" id="288992.SAMN04488522_101515"/>
<evidence type="ECO:0000256" key="1">
    <source>
        <dbReference type="SAM" id="Phobius"/>
    </source>
</evidence>
<dbReference type="RefSeq" id="WP_073226988.1">
    <property type="nucleotide sequence ID" value="NZ_FQUQ01000001.1"/>
</dbReference>
<dbReference type="AlphaFoldDB" id="A0A1M4UD57"/>
<keyword evidence="1" id="KW-0812">Transmembrane</keyword>
<feature type="transmembrane region" description="Helical" evidence="1">
    <location>
        <begin position="45"/>
        <end position="73"/>
    </location>
</feature>
<feature type="transmembrane region" description="Helical" evidence="1">
    <location>
        <begin position="79"/>
        <end position="108"/>
    </location>
</feature>
<dbReference type="Proteomes" id="UP000184287">
    <property type="component" value="Unassembled WGS sequence"/>
</dbReference>
<gene>
    <name evidence="3" type="ORF">SAMN04488522_101515</name>
</gene>
<dbReference type="Pfam" id="PF09335">
    <property type="entry name" value="VTT_dom"/>
    <property type="match status" value="1"/>
</dbReference>